<name>A0AAW1QZA5_9CHLO</name>
<evidence type="ECO:0000256" key="1">
    <source>
        <dbReference type="PROSITE-ProRule" id="PRU00235"/>
    </source>
</evidence>
<protein>
    <recommendedName>
        <fullName evidence="5">Regulator of chromosome condensation</fullName>
    </recommendedName>
</protein>
<dbReference type="Proteomes" id="UP001438707">
    <property type="component" value="Unassembled WGS sequence"/>
</dbReference>
<keyword evidence="4" id="KW-1185">Reference proteome</keyword>
<feature type="region of interest" description="Disordered" evidence="2">
    <location>
        <begin position="426"/>
        <end position="487"/>
    </location>
</feature>
<proteinExistence type="predicted"/>
<dbReference type="PANTHER" id="PTHR46207:SF1">
    <property type="entry name" value="PROTEIN RCC2"/>
    <property type="match status" value="1"/>
</dbReference>
<dbReference type="GO" id="GO:0031267">
    <property type="term" value="F:small GTPase binding"/>
    <property type="evidence" value="ECO:0007669"/>
    <property type="project" value="TreeGrafter"/>
</dbReference>
<dbReference type="PROSITE" id="PS50012">
    <property type="entry name" value="RCC1_3"/>
    <property type="match status" value="5"/>
</dbReference>
<organism evidence="3 4">
    <name type="scientific">Apatococcus lobatus</name>
    <dbReference type="NCBI Taxonomy" id="904363"/>
    <lineage>
        <taxon>Eukaryota</taxon>
        <taxon>Viridiplantae</taxon>
        <taxon>Chlorophyta</taxon>
        <taxon>core chlorophytes</taxon>
        <taxon>Trebouxiophyceae</taxon>
        <taxon>Chlorellales</taxon>
        <taxon>Chlorellaceae</taxon>
        <taxon>Apatococcus</taxon>
    </lineage>
</organism>
<evidence type="ECO:0000256" key="2">
    <source>
        <dbReference type="SAM" id="MobiDB-lite"/>
    </source>
</evidence>
<dbReference type="AlphaFoldDB" id="A0AAW1QZA5"/>
<dbReference type="InterPro" id="IPR000408">
    <property type="entry name" value="Reg_chr_condens"/>
</dbReference>
<sequence length="487" mass="51276">MASEGDAYQGGTVVFCGGTDWQMLGRSAGGKKTDKDKQANEERAVKFPNLTTPHTLKALQGIRIRFVAAGSAACHCLAGDMEGKCYTWGRNEKGQLGQKDLQTRGTPTLVKDLAGIDVIAGAGGRHHSAVVAASGDSWTWGSNLQGQCGTGSIRSQPKSEELLLEPKKAKEIESCSDVACGAEFTMWLCAGRLYSAGLPQYGQLGHGTDHEYNAKDSSVKIMYQPQPTPEVIQGLTHTTIRKVACGHNHTLALDDKGAAFTWGNGGYGRLGHTVQQDEHKPKGISIFERAPVDKNSIAACGSTSSFCAGIGGALYGWGKLKASGDNTMYPKPAPGIEGWTILSMACGPQTFACASQYQKETSVITWGQASNGELGYGDKGKKSSANPDKCPVLDNVPTQQVACGVGFNLFLVDSEHEAIKKLAEFEAPGDAPEEDNGSAEPAAKGKGKGRGAAASKTNGKKAAEGPASKKRKTEEKPAGRGRGRPKK</sequence>
<evidence type="ECO:0000313" key="3">
    <source>
        <dbReference type="EMBL" id="KAK9826554.1"/>
    </source>
</evidence>
<dbReference type="PANTHER" id="PTHR46207">
    <property type="entry name" value="PROTEIN RCC2"/>
    <property type="match status" value="1"/>
</dbReference>
<gene>
    <name evidence="3" type="ORF">WJX74_002461</name>
</gene>
<feature type="repeat" description="RCC1" evidence="1">
    <location>
        <begin position="361"/>
        <end position="414"/>
    </location>
</feature>
<dbReference type="PROSITE" id="PS00626">
    <property type="entry name" value="RCC1_2"/>
    <property type="match status" value="1"/>
</dbReference>
<accession>A0AAW1QZA5</accession>
<feature type="repeat" description="RCC1" evidence="1">
    <location>
        <begin position="135"/>
        <end position="191"/>
    </location>
</feature>
<feature type="repeat" description="RCC1" evidence="1">
    <location>
        <begin position="83"/>
        <end position="134"/>
    </location>
</feature>
<dbReference type="EMBL" id="JALJOS010000020">
    <property type="protein sequence ID" value="KAK9826554.1"/>
    <property type="molecule type" value="Genomic_DNA"/>
</dbReference>
<comment type="caution">
    <text evidence="3">The sequence shown here is derived from an EMBL/GenBank/DDBJ whole genome shotgun (WGS) entry which is preliminary data.</text>
</comment>
<dbReference type="Pfam" id="PF00415">
    <property type="entry name" value="RCC1"/>
    <property type="match status" value="5"/>
</dbReference>
<dbReference type="InterPro" id="IPR028641">
    <property type="entry name" value="RCC2"/>
</dbReference>
<reference evidence="3 4" key="1">
    <citation type="journal article" date="2024" name="Nat. Commun.">
        <title>Phylogenomics reveals the evolutionary origins of lichenization in chlorophyte algae.</title>
        <authorList>
            <person name="Puginier C."/>
            <person name="Libourel C."/>
            <person name="Otte J."/>
            <person name="Skaloud P."/>
            <person name="Haon M."/>
            <person name="Grisel S."/>
            <person name="Petersen M."/>
            <person name="Berrin J.G."/>
            <person name="Delaux P.M."/>
            <person name="Dal Grande F."/>
            <person name="Keller J."/>
        </authorList>
    </citation>
    <scope>NUCLEOTIDE SEQUENCE [LARGE SCALE GENOMIC DNA]</scope>
    <source>
        <strain evidence="3 4">SAG 2145</strain>
    </source>
</reference>
<dbReference type="Gene3D" id="2.130.10.30">
    <property type="entry name" value="Regulator of chromosome condensation 1/beta-lactamase-inhibitor protein II"/>
    <property type="match status" value="2"/>
</dbReference>
<dbReference type="InterPro" id="IPR009091">
    <property type="entry name" value="RCC1/BLIP-II"/>
</dbReference>
<evidence type="ECO:0000313" key="4">
    <source>
        <dbReference type="Proteomes" id="UP001438707"/>
    </source>
</evidence>
<dbReference type="GO" id="GO:0016020">
    <property type="term" value="C:membrane"/>
    <property type="evidence" value="ECO:0007669"/>
    <property type="project" value="TreeGrafter"/>
</dbReference>
<evidence type="ECO:0008006" key="5">
    <source>
        <dbReference type="Google" id="ProtNLM"/>
    </source>
</evidence>
<feature type="repeat" description="RCC1" evidence="1">
    <location>
        <begin position="191"/>
        <end position="256"/>
    </location>
</feature>
<feature type="repeat" description="RCC1" evidence="1">
    <location>
        <begin position="257"/>
        <end position="311"/>
    </location>
</feature>
<dbReference type="PRINTS" id="PR00633">
    <property type="entry name" value="RCCNDNSATION"/>
</dbReference>
<dbReference type="SUPFAM" id="SSF50985">
    <property type="entry name" value="RCC1/BLIP-II"/>
    <property type="match status" value="1"/>
</dbReference>